<protein>
    <submittedName>
        <fullName evidence="1">Uncharacterized protein</fullName>
    </submittedName>
</protein>
<comment type="caution">
    <text evidence="1">The sequence shown here is derived from an EMBL/GenBank/DDBJ whole genome shotgun (WGS) entry which is preliminary data.</text>
</comment>
<evidence type="ECO:0000313" key="2">
    <source>
        <dbReference type="Proteomes" id="UP000319627"/>
    </source>
</evidence>
<evidence type="ECO:0000313" key="1">
    <source>
        <dbReference type="EMBL" id="TWH63877.1"/>
    </source>
</evidence>
<dbReference type="Proteomes" id="UP000319627">
    <property type="component" value="Unassembled WGS sequence"/>
</dbReference>
<organism evidence="1 2">
    <name type="scientific">Azomonas agilis</name>
    <dbReference type="NCBI Taxonomy" id="116849"/>
    <lineage>
        <taxon>Bacteria</taxon>
        <taxon>Pseudomonadati</taxon>
        <taxon>Pseudomonadota</taxon>
        <taxon>Gammaproteobacteria</taxon>
        <taxon>Pseudomonadales</taxon>
        <taxon>Pseudomonadaceae</taxon>
        <taxon>Azomonas</taxon>
    </lineage>
</organism>
<dbReference type="EMBL" id="VLKG01000017">
    <property type="protein sequence ID" value="TWH63877.1"/>
    <property type="molecule type" value="Genomic_DNA"/>
</dbReference>
<gene>
    <name evidence="1" type="ORF">LX59_03041</name>
</gene>
<name>A0A562HYL2_9GAMM</name>
<keyword evidence="2" id="KW-1185">Reference proteome</keyword>
<sequence length="58" mass="6348">MVVCFAEVRQELLLETIQQLLALGLINERTAETLKSGPVTDRGTAEDQCRPDCMQAAA</sequence>
<reference evidence="1 2" key="1">
    <citation type="submission" date="2019-07" db="EMBL/GenBank/DDBJ databases">
        <title>Genomic Encyclopedia of Type Strains, Phase I: the one thousand microbial genomes (KMG-I) project.</title>
        <authorList>
            <person name="Kyrpides N."/>
        </authorList>
    </citation>
    <scope>NUCLEOTIDE SEQUENCE [LARGE SCALE GENOMIC DNA]</scope>
    <source>
        <strain evidence="1 2">DSM 375</strain>
    </source>
</reference>
<dbReference type="AlphaFoldDB" id="A0A562HYL2"/>
<proteinExistence type="predicted"/>
<accession>A0A562HYL2</accession>